<dbReference type="Proteomes" id="UP000829494">
    <property type="component" value="Chromosome"/>
</dbReference>
<feature type="transmembrane region" description="Helical" evidence="2">
    <location>
        <begin position="92"/>
        <end position="114"/>
    </location>
</feature>
<dbReference type="EMBL" id="CP094298">
    <property type="protein sequence ID" value="UNZ06189.1"/>
    <property type="molecule type" value="Genomic_DNA"/>
</dbReference>
<dbReference type="RefSeq" id="WP_003983855.1">
    <property type="nucleotide sequence ID" value="NZ_CP043497.1"/>
</dbReference>
<reference evidence="3 4" key="1">
    <citation type="submission" date="2022-03" db="EMBL/GenBank/DDBJ databases">
        <title>Complete genome of Streptomyces rimosus ssp. rimosus R7 (=ATCC 10970).</title>
        <authorList>
            <person name="Beganovic S."/>
            <person name="Ruckert C."/>
            <person name="Busche T."/>
            <person name="Kalinowski J."/>
            <person name="Wittmann C."/>
        </authorList>
    </citation>
    <scope>NUCLEOTIDE SEQUENCE [LARGE SCALE GENOMIC DNA]</scope>
    <source>
        <strain evidence="3 4">R7</strain>
    </source>
</reference>
<accession>A0ABY3ZCJ7</accession>
<evidence type="ECO:0000313" key="4">
    <source>
        <dbReference type="Proteomes" id="UP000829494"/>
    </source>
</evidence>
<organism evidence="3 4">
    <name type="scientific">Streptomyces rimosus subsp. rimosus</name>
    <dbReference type="NCBI Taxonomy" id="132474"/>
    <lineage>
        <taxon>Bacteria</taxon>
        <taxon>Bacillati</taxon>
        <taxon>Actinomycetota</taxon>
        <taxon>Actinomycetes</taxon>
        <taxon>Kitasatosporales</taxon>
        <taxon>Streptomycetaceae</taxon>
        <taxon>Streptomyces</taxon>
    </lineage>
</organism>
<evidence type="ECO:0000256" key="1">
    <source>
        <dbReference type="SAM" id="Coils"/>
    </source>
</evidence>
<keyword evidence="2" id="KW-1133">Transmembrane helix</keyword>
<protein>
    <submittedName>
        <fullName evidence="3">Uncharacterized protein</fullName>
    </submittedName>
</protein>
<dbReference type="GeneID" id="66854673"/>
<proteinExistence type="predicted"/>
<evidence type="ECO:0000256" key="2">
    <source>
        <dbReference type="SAM" id="Phobius"/>
    </source>
</evidence>
<evidence type="ECO:0000313" key="3">
    <source>
        <dbReference type="EMBL" id="UNZ06189.1"/>
    </source>
</evidence>
<gene>
    <name evidence="3" type="ORF">SRIMR7_28985</name>
</gene>
<keyword evidence="2" id="KW-0472">Membrane</keyword>
<name>A0ABY3ZCJ7_STRRM</name>
<keyword evidence="2" id="KW-0812">Transmembrane</keyword>
<keyword evidence="4" id="KW-1185">Reference proteome</keyword>
<sequence>MPDELSVGELGRAVSALRQEIQAMAQGINSRLDKVVSTEVYSLQSAYTDQRITALSQDLQKAEDARETLERAFEQYQLAERDRRERERQARLYQMILPVLMGLLAAAISVWAVIAK</sequence>
<keyword evidence="1" id="KW-0175">Coiled coil</keyword>
<feature type="coiled-coil region" evidence="1">
    <location>
        <begin position="52"/>
        <end position="89"/>
    </location>
</feature>